<feature type="domain" description="WSC" evidence="8">
    <location>
        <begin position="501"/>
        <end position="593"/>
    </location>
</feature>
<dbReference type="Proteomes" id="UP001295444">
    <property type="component" value="Chromosome 05"/>
</dbReference>
<sequence length="941" mass="106612">MAKIIVKFQRYFRRKPVRFFTFIILYLTAGSVVFLHATFEGEHIISDNGKSLVDGSSAGTDLQDVGVSQLSRVFKEAPESPSPPRRYGPWLKTTTKDLPERTKQGDFGGTWNRALKGRVIREQEEGRAKYIGCYMDDTRQRALRGVSFFDYKKMTVFRCQDNCAERGYMYAGLEFGAECYCGHKIKALNVSESECNMECKGEKNNICGGVNRLSIYRLELTQESARRCDTFNLKDVEHLPICSQIEKNDLALPIINITSHITSILISDSPLLGFCCTICDSTGTVFSACFALSGAVDGPACLADILIHETLISNSPYGPADYINMVISLKVELQSADMLMPGGDGQTKLIANIIMGDNQWCRLVFLYLELHMNLFSSTMFCNTDSYMFAFATAGEHVRDSFSSCMLSKRRESVAAVHKIRKSIARLGIRAQASVSGSQCILCPFPQLNSSQLSATAASFCVSEERSSYLFPLWLLLLDMLTHAQLAPCVFFYYLEGNIALKSKYIGCYMDDTRQRALRGVSFFDYKKMTVFRCQDNCAERGYMYAGLEFGAECYCGHKIKALNVSESECNMECKGEKNNICGGVNRLSIYRLELTQESARRYGSAIFRGCFHRPDNVSLSLALPVSSTLLNMSVDKCVDLCTEKEYPLAVLAGTVCYCAFPTAYFTLHEREDEQLCAQKCMGEEFESCGTLDYFIVYQTQVQDNRCMDRRFLHTRSKQLIALASFPGAGNTWARHLIELATGFYTGSYYFDGSLYNKGFKGERDHWRNGRTVCIKTHESGRKEIESFDSAILLIRNPYKALMAEFNRKYGGHVGFASQAHWKGKEWPEFVNNYAPWWATHTLDWLKYGKNVLVVHFEDLKQDLFVQLKRMINLLGLPVLADRLLCVEGQKDGNFKRSGLRKLEYDPYTADMRKMISNYIRTVDKALKLRNLTGVPQDYYPR</sequence>
<keyword evidence="6" id="KW-0325">Glycoprotein</keyword>
<name>A0AAD1SCC5_PELCU</name>
<keyword evidence="10" id="KW-1185">Reference proteome</keyword>
<dbReference type="GO" id="GO:0005886">
    <property type="term" value="C:plasma membrane"/>
    <property type="evidence" value="ECO:0007669"/>
    <property type="project" value="TreeGrafter"/>
</dbReference>
<evidence type="ECO:0000256" key="1">
    <source>
        <dbReference type="ARBA" id="ARBA00004167"/>
    </source>
</evidence>
<evidence type="ECO:0000313" key="10">
    <source>
        <dbReference type="Proteomes" id="UP001295444"/>
    </source>
</evidence>
<dbReference type="InterPro" id="IPR002889">
    <property type="entry name" value="WSC_carb-bd"/>
</dbReference>
<dbReference type="PROSITE" id="PS51212">
    <property type="entry name" value="WSC"/>
    <property type="match status" value="3"/>
</dbReference>
<accession>A0AAD1SCC5</accession>
<dbReference type="GO" id="GO:0008146">
    <property type="term" value="F:sulfotransferase activity"/>
    <property type="evidence" value="ECO:0007669"/>
    <property type="project" value="InterPro"/>
</dbReference>
<organism evidence="9 10">
    <name type="scientific">Pelobates cultripes</name>
    <name type="common">Western spadefoot toad</name>
    <dbReference type="NCBI Taxonomy" id="61616"/>
    <lineage>
        <taxon>Eukaryota</taxon>
        <taxon>Metazoa</taxon>
        <taxon>Chordata</taxon>
        <taxon>Craniata</taxon>
        <taxon>Vertebrata</taxon>
        <taxon>Euteleostomi</taxon>
        <taxon>Amphibia</taxon>
        <taxon>Batrachia</taxon>
        <taxon>Anura</taxon>
        <taxon>Pelobatoidea</taxon>
        <taxon>Pelobatidae</taxon>
        <taxon>Pelobates</taxon>
    </lineage>
</organism>
<feature type="domain" description="WSC" evidence="8">
    <location>
        <begin position="604"/>
        <end position="700"/>
    </location>
</feature>
<dbReference type="Gene3D" id="3.40.50.300">
    <property type="entry name" value="P-loop containing nucleotide triphosphate hydrolases"/>
    <property type="match status" value="1"/>
</dbReference>
<dbReference type="Pfam" id="PF01822">
    <property type="entry name" value="WSC"/>
    <property type="match status" value="3"/>
</dbReference>
<evidence type="ECO:0000256" key="2">
    <source>
        <dbReference type="ARBA" id="ARBA00022692"/>
    </source>
</evidence>
<evidence type="ECO:0000256" key="3">
    <source>
        <dbReference type="ARBA" id="ARBA00022729"/>
    </source>
</evidence>
<evidence type="ECO:0000256" key="6">
    <source>
        <dbReference type="ARBA" id="ARBA00023180"/>
    </source>
</evidence>
<dbReference type="Pfam" id="PF00685">
    <property type="entry name" value="Sulfotransfer_1"/>
    <property type="match status" value="1"/>
</dbReference>
<keyword evidence="5 7" id="KW-0472">Membrane</keyword>
<reference evidence="9" key="1">
    <citation type="submission" date="2022-03" db="EMBL/GenBank/DDBJ databases">
        <authorList>
            <person name="Alioto T."/>
            <person name="Alioto T."/>
            <person name="Gomez Garrido J."/>
        </authorList>
    </citation>
    <scope>NUCLEOTIDE SEQUENCE</scope>
</reference>
<dbReference type="InterPro" id="IPR027417">
    <property type="entry name" value="P-loop_NTPase"/>
</dbReference>
<feature type="domain" description="WSC" evidence="8">
    <location>
        <begin position="127"/>
        <end position="219"/>
    </location>
</feature>
<dbReference type="InterPro" id="IPR051836">
    <property type="entry name" value="Kremen_rcpt"/>
</dbReference>
<dbReference type="AlphaFoldDB" id="A0AAD1SCC5"/>
<evidence type="ECO:0000256" key="4">
    <source>
        <dbReference type="ARBA" id="ARBA00022989"/>
    </source>
</evidence>
<dbReference type="SUPFAM" id="SSF52540">
    <property type="entry name" value="P-loop containing nucleoside triphosphate hydrolases"/>
    <property type="match status" value="1"/>
</dbReference>
<evidence type="ECO:0000256" key="5">
    <source>
        <dbReference type="ARBA" id="ARBA00023136"/>
    </source>
</evidence>
<dbReference type="PANTHER" id="PTHR24269:SF16">
    <property type="entry name" value="PROTEIN SLG1"/>
    <property type="match status" value="1"/>
</dbReference>
<evidence type="ECO:0000313" key="9">
    <source>
        <dbReference type="EMBL" id="CAH2295950.1"/>
    </source>
</evidence>
<dbReference type="InterPro" id="IPR000863">
    <property type="entry name" value="Sulfotransferase_dom"/>
</dbReference>
<evidence type="ECO:0000256" key="7">
    <source>
        <dbReference type="SAM" id="Phobius"/>
    </source>
</evidence>
<dbReference type="SMART" id="SM00321">
    <property type="entry name" value="WSC"/>
    <property type="match status" value="3"/>
</dbReference>
<keyword evidence="3" id="KW-0732">Signal</keyword>
<evidence type="ECO:0000259" key="8">
    <source>
        <dbReference type="PROSITE" id="PS51212"/>
    </source>
</evidence>
<gene>
    <name evidence="9" type="ORF">PECUL_23A007010</name>
</gene>
<dbReference type="PANTHER" id="PTHR24269">
    <property type="entry name" value="KREMEN PROTEIN"/>
    <property type="match status" value="1"/>
</dbReference>
<protein>
    <submittedName>
        <fullName evidence="9">WSC domain-containing 2</fullName>
    </submittedName>
</protein>
<keyword evidence="4 7" id="KW-1133">Transmembrane helix</keyword>
<feature type="transmembrane region" description="Helical" evidence="7">
    <location>
        <begin position="20"/>
        <end position="39"/>
    </location>
</feature>
<dbReference type="EMBL" id="OW240916">
    <property type="protein sequence ID" value="CAH2295950.1"/>
    <property type="molecule type" value="Genomic_DNA"/>
</dbReference>
<comment type="subcellular location">
    <subcellularLocation>
        <location evidence="1">Membrane</location>
        <topology evidence="1">Single-pass membrane protein</topology>
    </subcellularLocation>
</comment>
<proteinExistence type="predicted"/>
<keyword evidence="2 7" id="KW-0812">Transmembrane</keyword>